<dbReference type="EMBL" id="SGXD01000002">
    <property type="protein sequence ID" value="RZS89769.1"/>
    <property type="molecule type" value="Genomic_DNA"/>
</dbReference>
<proteinExistence type="predicted"/>
<comment type="caution">
    <text evidence="2">The sequence shown here is derived from an EMBL/GenBank/DDBJ whole genome shotgun (WGS) entry which is preliminary data.</text>
</comment>
<evidence type="ECO:0000313" key="2">
    <source>
        <dbReference type="EMBL" id="RZS89769.1"/>
    </source>
</evidence>
<dbReference type="PANTHER" id="PTHR43102:SF2">
    <property type="entry name" value="GAF DOMAIN-CONTAINING PROTEIN"/>
    <property type="match status" value="1"/>
</dbReference>
<evidence type="ECO:0000259" key="1">
    <source>
        <dbReference type="SMART" id="SM00065"/>
    </source>
</evidence>
<dbReference type="Proteomes" id="UP000293638">
    <property type="component" value="Unassembled WGS sequence"/>
</dbReference>
<protein>
    <submittedName>
        <fullName evidence="2">GAF domain-containing protein</fullName>
    </submittedName>
</protein>
<accession>A0A4V2F4L8</accession>
<dbReference type="Pfam" id="PF01590">
    <property type="entry name" value="GAF"/>
    <property type="match status" value="1"/>
</dbReference>
<dbReference type="OrthoDB" id="9151676at2"/>
<dbReference type="AlphaFoldDB" id="A0A4V2F4L8"/>
<gene>
    <name evidence="2" type="ORF">EV189_1543</name>
</gene>
<dbReference type="SMART" id="SM00065">
    <property type="entry name" value="GAF"/>
    <property type="match status" value="1"/>
</dbReference>
<reference evidence="2 3" key="1">
    <citation type="submission" date="2019-02" db="EMBL/GenBank/DDBJ databases">
        <title>Genomic Encyclopedia of Type Strains, Phase IV (KMG-IV): sequencing the most valuable type-strain genomes for metagenomic binning, comparative biology and taxonomic classification.</title>
        <authorList>
            <person name="Goeker M."/>
        </authorList>
    </citation>
    <scope>NUCLEOTIDE SEQUENCE [LARGE SCALE GENOMIC DNA]</scope>
    <source>
        <strain evidence="2 3">DSM 45622</strain>
    </source>
</reference>
<organism evidence="2 3">
    <name type="scientific">Motilibacter rhizosphaerae</name>
    <dbReference type="NCBI Taxonomy" id="598652"/>
    <lineage>
        <taxon>Bacteria</taxon>
        <taxon>Bacillati</taxon>
        <taxon>Actinomycetota</taxon>
        <taxon>Actinomycetes</taxon>
        <taxon>Motilibacterales</taxon>
        <taxon>Motilibacteraceae</taxon>
        <taxon>Motilibacter</taxon>
    </lineage>
</organism>
<dbReference type="RefSeq" id="WP_130492326.1">
    <property type="nucleotide sequence ID" value="NZ_SGXD01000002.1"/>
</dbReference>
<keyword evidence="3" id="KW-1185">Reference proteome</keyword>
<dbReference type="Gene3D" id="3.30.450.40">
    <property type="match status" value="1"/>
</dbReference>
<name>A0A4V2F4L8_9ACTN</name>
<feature type="domain" description="GAF" evidence="1">
    <location>
        <begin position="25"/>
        <end position="168"/>
    </location>
</feature>
<sequence length="168" mass="17672">MTTKVELAELRRLEAATAYDLGDAALRAELDALAAFTAAALEAPIALVTLVLDSSVVIAGSYGVKPDCAFAGPAGYPVDWSFCAFTVKARGAYVVSDTAASPVHAGNWLVEASSLASYAGAPVIDEAGEVLGAHCVHTHQPRVYRPEDIDLLRAGAARARRVLARHRR</sequence>
<dbReference type="InterPro" id="IPR003018">
    <property type="entry name" value="GAF"/>
</dbReference>
<evidence type="ECO:0000313" key="3">
    <source>
        <dbReference type="Proteomes" id="UP000293638"/>
    </source>
</evidence>
<dbReference type="InterPro" id="IPR029016">
    <property type="entry name" value="GAF-like_dom_sf"/>
</dbReference>
<dbReference type="PANTHER" id="PTHR43102">
    <property type="entry name" value="SLR1143 PROTEIN"/>
    <property type="match status" value="1"/>
</dbReference>
<dbReference type="SUPFAM" id="SSF55781">
    <property type="entry name" value="GAF domain-like"/>
    <property type="match status" value="1"/>
</dbReference>